<evidence type="ECO:0000256" key="1">
    <source>
        <dbReference type="SAM" id="Coils"/>
    </source>
</evidence>
<dbReference type="PROSITE" id="PS51257">
    <property type="entry name" value="PROKAR_LIPOPROTEIN"/>
    <property type="match status" value="1"/>
</dbReference>
<evidence type="ECO:0000313" key="3">
    <source>
        <dbReference type="Proteomes" id="UP000658258"/>
    </source>
</evidence>
<dbReference type="RefSeq" id="WP_189628561.1">
    <property type="nucleotide sequence ID" value="NZ_BNAG01000001.1"/>
</dbReference>
<comment type="caution">
    <text evidence="2">The sequence shown here is derived from an EMBL/GenBank/DDBJ whole genome shotgun (WGS) entry which is preliminary data.</text>
</comment>
<feature type="coiled-coil region" evidence="1">
    <location>
        <begin position="93"/>
        <end position="197"/>
    </location>
</feature>
<proteinExistence type="predicted"/>
<name>A0ABQ3I0K3_9BACT</name>
<keyword evidence="1" id="KW-0175">Coiled coil</keyword>
<reference evidence="3" key="1">
    <citation type="journal article" date="2019" name="Int. J. Syst. Evol. Microbiol.">
        <title>The Global Catalogue of Microorganisms (GCM) 10K type strain sequencing project: providing services to taxonomists for standard genome sequencing and annotation.</title>
        <authorList>
            <consortium name="The Broad Institute Genomics Platform"/>
            <consortium name="The Broad Institute Genome Sequencing Center for Infectious Disease"/>
            <person name="Wu L."/>
            <person name="Ma J."/>
        </authorList>
    </citation>
    <scope>NUCLEOTIDE SEQUENCE [LARGE SCALE GENOMIC DNA]</scope>
    <source>
        <strain evidence="3">CGMCC 1.15111</strain>
    </source>
</reference>
<sequence length="254" mass="28567">MKKYLIISLLAISVLACNQEKKQLLSENTTLLTKLDSVSSELESAQKASATLMTAISLMDSINLSRQMLKVTLENSDQHEDFLEQMTDLKDYIEQTSLQISKLEKTVKESRSAQNAYSQTIKTLKADLEQRKAEITTLEAQLKTEKDNNQKLMVLNNMQKETISNQDAEIAAKALELEMLNQQIADLRASFKISEADAFYTQGEAYALAAQRTKLAPSKKKNSYQLALTAYQKAYDLGRQDAKVKIDAIKTKLN</sequence>
<dbReference type="Proteomes" id="UP000658258">
    <property type="component" value="Unassembled WGS sequence"/>
</dbReference>
<gene>
    <name evidence="2" type="ORF">GCM10011340_04520</name>
</gene>
<organism evidence="2 3">
    <name type="scientific">Roseivirga thermotolerans</name>
    <dbReference type="NCBI Taxonomy" id="1758176"/>
    <lineage>
        <taxon>Bacteria</taxon>
        <taxon>Pseudomonadati</taxon>
        <taxon>Bacteroidota</taxon>
        <taxon>Cytophagia</taxon>
        <taxon>Cytophagales</taxon>
        <taxon>Roseivirgaceae</taxon>
        <taxon>Roseivirga</taxon>
    </lineage>
</organism>
<keyword evidence="3" id="KW-1185">Reference proteome</keyword>
<protein>
    <submittedName>
        <fullName evidence="2">Uncharacterized protein</fullName>
    </submittedName>
</protein>
<dbReference type="EMBL" id="BNAG01000001">
    <property type="protein sequence ID" value="GHE53192.1"/>
    <property type="molecule type" value="Genomic_DNA"/>
</dbReference>
<accession>A0ABQ3I0K3</accession>
<evidence type="ECO:0000313" key="2">
    <source>
        <dbReference type="EMBL" id="GHE53192.1"/>
    </source>
</evidence>